<name>A0A5P9XN07_ACITH</name>
<reference evidence="2 3" key="1">
    <citation type="submission" date="2019-10" db="EMBL/GenBank/DDBJ databases">
        <authorList>
            <person name="Wang R."/>
        </authorList>
    </citation>
    <scope>NUCLEOTIDE SEQUENCE [LARGE SCALE GENOMIC DNA]</scope>
    <source>
        <strain evidence="2 3">ATCC 19377</strain>
    </source>
</reference>
<sequence>MFIHILFLLRKLIHIDIPHANVKLQNDEVTPFWGAVLKKLGVAMLMAVVGYAGMAQATIYEWVENGIDTYSDSPPSAENGMGGHFHGAYTEGGVEVSISRANPEILAANAASNAEYKARQKQKALAAEDVRLVKQEAKEDAKMAKYGVYPNTATARHHSNQGQAIPIVNGNGGTVVGIGGGLAVGQNGHTYTDVGGGLYQEN</sequence>
<protein>
    <recommendedName>
        <fullName evidence="1">DUF4124 domain-containing protein</fullName>
    </recommendedName>
</protein>
<dbReference type="InterPro" id="IPR025392">
    <property type="entry name" value="DUF4124"/>
</dbReference>
<evidence type="ECO:0000313" key="2">
    <source>
        <dbReference type="EMBL" id="QFX95375.1"/>
    </source>
</evidence>
<dbReference type="AlphaFoldDB" id="A0A5P9XN07"/>
<proteinExistence type="predicted"/>
<dbReference type="Pfam" id="PF13511">
    <property type="entry name" value="DUF4124"/>
    <property type="match status" value="1"/>
</dbReference>
<feature type="domain" description="DUF4124" evidence="1">
    <location>
        <begin position="51"/>
        <end position="109"/>
    </location>
</feature>
<accession>A0A5P9XN07</accession>
<dbReference type="KEGG" id="atx:GCD22_00935"/>
<dbReference type="EMBL" id="CP045571">
    <property type="protein sequence ID" value="QFX95375.1"/>
    <property type="molecule type" value="Genomic_DNA"/>
</dbReference>
<dbReference type="GeneID" id="60695331"/>
<organism evidence="2 3">
    <name type="scientific">Acidithiobacillus thiooxidans ATCC 19377</name>
    <dbReference type="NCBI Taxonomy" id="637390"/>
    <lineage>
        <taxon>Bacteria</taxon>
        <taxon>Pseudomonadati</taxon>
        <taxon>Pseudomonadota</taxon>
        <taxon>Acidithiobacillia</taxon>
        <taxon>Acidithiobacillales</taxon>
        <taxon>Acidithiobacillaceae</taxon>
        <taxon>Acidithiobacillus</taxon>
    </lineage>
</organism>
<evidence type="ECO:0000259" key="1">
    <source>
        <dbReference type="Pfam" id="PF13511"/>
    </source>
</evidence>
<evidence type="ECO:0000313" key="3">
    <source>
        <dbReference type="Proteomes" id="UP000363590"/>
    </source>
</evidence>
<dbReference type="RefSeq" id="WP_081577537.1">
    <property type="nucleotide sequence ID" value="NZ_CP045571.1"/>
</dbReference>
<dbReference type="Proteomes" id="UP000363590">
    <property type="component" value="Chromosome"/>
</dbReference>
<gene>
    <name evidence="2" type="ORF">GCD22_00935</name>
</gene>